<evidence type="ECO:0000256" key="1">
    <source>
        <dbReference type="ARBA" id="ARBA00009199"/>
    </source>
</evidence>
<dbReference type="RefSeq" id="WP_076532921.1">
    <property type="nucleotide sequence ID" value="NZ_BMEH01000006.1"/>
</dbReference>
<gene>
    <name evidence="3" type="ORF">SAMN05421774_1063</name>
</gene>
<dbReference type="SUPFAM" id="SSF75304">
    <property type="entry name" value="Amidase signature (AS) enzymes"/>
    <property type="match status" value="1"/>
</dbReference>
<dbReference type="Pfam" id="PF01425">
    <property type="entry name" value="Amidase"/>
    <property type="match status" value="1"/>
</dbReference>
<dbReference type="NCBIfam" id="NF005687">
    <property type="entry name" value="PRK07487.1"/>
    <property type="match status" value="1"/>
</dbReference>
<dbReference type="OrthoDB" id="9777859at2"/>
<dbReference type="PANTHER" id="PTHR11895">
    <property type="entry name" value="TRANSAMIDASE"/>
    <property type="match status" value="1"/>
</dbReference>
<accession>A0A1N7PPM7</accession>
<dbReference type="InterPro" id="IPR036928">
    <property type="entry name" value="AS_sf"/>
</dbReference>
<dbReference type="PANTHER" id="PTHR11895:SF7">
    <property type="entry name" value="GLUTAMYL-TRNA(GLN) AMIDOTRANSFERASE SUBUNIT A, MITOCHONDRIAL"/>
    <property type="match status" value="1"/>
</dbReference>
<evidence type="ECO:0000259" key="2">
    <source>
        <dbReference type="Pfam" id="PF01425"/>
    </source>
</evidence>
<dbReference type="InterPro" id="IPR000120">
    <property type="entry name" value="Amidase"/>
</dbReference>
<dbReference type="InterPro" id="IPR020556">
    <property type="entry name" value="Amidase_CS"/>
</dbReference>
<dbReference type="STRING" id="1086013.SAMN05421774_1063"/>
<sequence length="467" mass="49324">MADLWELDATAIASMVRQRDITAREVTESALARLAAVNPRVNAVVQEFPDEALATADRVDAAIANGQDPGPMAGVPVTIKVNIDMAGHANTNGLRLQKDQIAASNSPVADNFLRAGAIIIGRTNTPAFSMRWFTDNQLHGRTLNPHDPSITPGGSSGGASAAVASGIGAVGHGNDIGGSVRYPAYACGIHGLRPSFGRVAAFNASGSERSLGAQIMSVQGPLARSIGDVRLALAAMAGPDIRDPWWVPAPLEGPAYPKRAALCIRPDGLETVPEVEAALREAAARLTDAGWTVREFDALPPLRDLVPLQLALWFSSDGIENMRALVNREGDPGAMATLQNVLGKNLDAMDLPTYSSVLTRRATYLRQWMAFFEEWPAVLIPNSAHLPMPQDFDIQSEATGAITAEIQMTQLALPVLGLPGLSVAMDKVGQVPNGVQIIGSRFREDILLAAGDDIASRGAPVLPVTPV</sequence>
<dbReference type="AlphaFoldDB" id="A0A1N7PPM7"/>
<dbReference type="Proteomes" id="UP000186141">
    <property type="component" value="Unassembled WGS sequence"/>
</dbReference>
<dbReference type="InterPro" id="IPR023631">
    <property type="entry name" value="Amidase_dom"/>
</dbReference>
<comment type="similarity">
    <text evidence="1">Belongs to the amidase family.</text>
</comment>
<organism evidence="3 4">
    <name type="scientific">Gemmobacter megaterium</name>
    <dbReference type="NCBI Taxonomy" id="1086013"/>
    <lineage>
        <taxon>Bacteria</taxon>
        <taxon>Pseudomonadati</taxon>
        <taxon>Pseudomonadota</taxon>
        <taxon>Alphaproteobacteria</taxon>
        <taxon>Rhodobacterales</taxon>
        <taxon>Paracoccaceae</taxon>
        <taxon>Gemmobacter</taxon>
    </lineage>
</organism>
<name>A0A1N7PPM7_9RHOB</name>
<evidence type="ECO:0000313" key="3">
    <source>
        <dbReference type="EMBL" id="SIT12369.1"/>
    </source>
</evidence>
<dbReference type="EMBL" id="FTOT01000006">
    <property type="protein sequence ID" value="SIT12369.1"/>
    <property type="molecule type" value="Genomic_DNA"/>
</dbReference>
<evidence type="ECO:0000313" key="4">
    <source>
        <dbReference type="Proteomes" id="UP000186141"/>
    </source>
</evidence>
<feature type="domain" description="Amidase" evidence="2">
    <location>
        <begin position="25"/>
        <end position="448"/>
    </location>
</feature>
<dbReference type="PROSITE" id="PS00571">
    <property type="entry name" value="AMIDASES"/>
    <property type="match status" value="1"/>
</dbReference>
<reference evidence="3 4" key="1">
    <citation type="submission" date="2017-01" db="EMBL/GenBank/DDBJ databases">
        <authorList>
            <person name="Mah S.A."/>
            <person name="Swanson W.J."/>
            <person name="Moy G.W."/>
            <person name="Vacquier V.D."/>
        </authorList>
    </citation>
    <scope>NUCLEOTIDE SEQUENCE [LARGE SCALE GENOMIC DNA]</scope>
    <source>
        <strain evidence="3 4">DSM 26375</strain>
    </source>
</reference>
<dbReference type="GO" id="GO:0003824">
    <property type="term" value="F:catalytic activity"/>
    <property type="evidence" value="ECO:0007669"/>
    <property type="project" value="InterPro"/>
</dbReference>
<dbReference type="Gene3D" id="3.90.1300.10">
    <property type="entry name" value="Amidase signature (AS) domain"/>
    <property type="match status" value="1"/>
</dbReference>
<proteinExistence type="inferred from homology"/>
<protein>
    <submittedName>
        <fullName evidence="3">Amidase</fullName>
    </submittedName>
</protein>
<keyword evidence="4" id="KW-1185">Reference proteome</keyword>